<reference evidence="2 3" key="1">
    <citation type="journal article" date="2020" name="ISME J.">
        <title>Uncovering the hidden diversity of litter-decomposition mechanisms in mushroom-forming fungi.</title>
        <authorList>
            <person name="Floudas D."/>
            <person name="Bentzer J."/>
            <person name="Ahren D."/>
            <person name="Johansson T."/>
            <person name="Persson P."/>
            <person name="Tunlid A."/>
        </authorList>
    </citation>
    <scope>NUCLEOTIDE SEQUENCE [LARGE SCALE GENOMIC DNA]</scope>
    <source>
        <strain evidence="2 3">CBS 406.79</strain>
    </source>
</reference>
<comment type="caution">
    <text evidence="2">The sequence shown here is derived from an EMBL/GenBank/DDBJ whole genome shotgun (WGS) entry which is preliminary data.</text>
</comment>
<gene>
    <name evidence="2" type="ORF">D9757_013450</name>
</gene>
<proteinExistence type="predicted"/>
<evidence type="ECO:0000313" key="3">
    <source>
        <dbReference type="Proteomes" id="UP000518752"/>
    </source>
</evidence>
<dbReference type="AlphaFoldDB" id="A0A8H5GA81"/>
<dbReference type="EMBL" id="JAACJN010000211">
    <property type="protein sequence ID" value="KAF5361213.1"/>
    <property type="molecule type" value="Genomic_DNA"/>
</dbReference>
<sequence>MRNKETEVLSNTSGSTASTTTATNPDGSTILVIKIDSGVREKQHFSGRGHQVSTSMLEMYRSFTLMQPLRMVLGGYKRPVSRSPVPPQCEQRRLPNFPLPTHATPPHSDLGIEVLPANTVKAKSEGPVVLVASEHYTCGKDIPHGVGAAKKDATITPGVVSIGGGFGKGMLVVGSLTGKKMAIMRDEQGERRL</sequence>
<name>A0A8H5GA81_9AGAR</name>
<feature type="compositionally biased region" description="Low complexity" evidence="1">
    <location>
        <begin position="10"/>
        <end position="24"/>
    </location>
</feature>
<evidence type="ECO:0000313" key="2">
    <source>
        <dbReference type="EMBL" id="KAF5361213.1"/>
    </source>
</evidence>
<evidence type="ECO:0000256" key="1">
    <source>
        <dbReference type="SAM" id="MobiDB-lite"/>
    </source>
</evidence>
<organism evidence="2 3">
    <name type="scientific">Collybiopsis confluens</name>
    <dbReference type="NCBI Taxonomy" id="2823264"/>
    <lineage>
        <taxon>Eukaryota</taxon>
        <taxon>Fungi</taxon>
        <taxon>Dikarya</taxon>
        <taxon>Basidiomycota</taxon>
        <taxon>Agaricomycotina</taxon>
        <taxon>Agaricomycetes</taxon>
        <taxon>Agaricomycetidae</taxon>
        <taxon>Agaricales</taxon>
        <taxon>Marasmiineae</taxon>
        <taxon>Omphalotaceae</taxon>
        <taxon>Collybiopsis</taxon>
    </lineage>
</organism>
<keyword evidence="3" id="KW-1185">Reference proteome</keyword>
<dbReference type="Proteomes" id="UP000518752">
    <property type="component" value="Unassembled WGS sequence"/>
</dbReference>
<protein>
    <submittedName>
        <fullName evidence="2">Uncharacterized protein</fullName>
    </submittedName>
</protein>
<accession>A0A8H5GA81</accession>
<feature type="region of interest" description="Disordered" evidence="1">
    <location>
        <begin position="1"/>
        <end position="26"/>
    </location>
</feature>